<feature type="non-terminal residue" evidence="2">
    <location>
        <position position="27"/>
    </location>
</feature>
<feature type="compositionally biased region" description="Polar residues" evidence="1">
    <location>
        <begin position="17"/>
        <end position="27"/>
    </location>
</feature>
<evidence type="ECO:0000256" key="1">
    <source>
        <dbReference type="SAM" id="MobiDB-lite"/>
    </source>
</evidence>
<organism evidence="2 3">
    <name type="scientific">Pseudomonas amygdali pv. mori str. 301020</name>
    <dbReference type="NCBI Taxonomy" id="629261"/>
    <lineage>
        <taxon>Bacteria</taxon>
        <taxon>Pseudomonadati</taxon>
        <taxon>Pseudomonadota</taxon>
        <taxon>Gammaproteobacteria</taxon>
        <taxon>Pseudomonadales</taxon>
        <taxon>Pseudomonadaceae</taxon>
        <taxon>Pseudomonas</taxon>
        <taxon>Pseudomonas amygdali</taxon>
    </lineage>
</organism>
<evidence type="ECO:0000313" key="2">
    <source>
        <dbReference type="EMBL" id="EGH22486.1"/>
    </source>
</evidence>
<evidence type="ECO:0000313" key="3">
    <source>
        <dbReference type="Proteomes" id="UP000003465"/>
    </source>
</evidence>
<feature type="region of interest" description="Disordered" evidence="1">
    <location>
        <begin position="1"/>
        <end position="27"/>
    </location>
</feature>
<name>A0A656G8W6_PSEA0</name>
<gene>
    <name evidence="2" type="ORF">PSYMO_13716</name>
</gene>
<comment type="caution">
    <text evidence="2">The sequence shown here is derived from an EMBL/GenBank/DDBJ whole genome shotgun (WGS) entry which is preliminary data.</text>
</comment>
<reference evidence="2 3" key="1">
    <citation type="journal article" date="2011" name="PLoS Pathog.">
        <title>Dynamic evolution of pathogenicity revealed by sequencing and comparative genomics of 19 Pseudomonas syringae isolates.</title>
        <authorList>
            <person name="Baltrus D.A."/>
            <person name="Nishimura M.T."/>
            <person name="Romanchuk A."/>
            <person name="Chang J.H."/>
            <person name="Mukhtar M.S."/>
            <person name="Cherkis K."/>
            <person name="Roach J."/>
            <person name="Grant S.R."/>
            <person name="Jones C.D."/>
            <person name="Dangl J.L."/>
        </authorList>
    </citation>
    <scope>NUCLEOTIDE SEQUENCE [LARGE SCALE GENOMIC DNA]</scope>
    <source>
        <strain evidence="2 3">301020</strain>
    </source>
</reference>
<dbReference type="Proteomes" id="UP000003465">
    <property type="component" value="Unassembled WGS sequence"/>
</dbReference>
<sequence>MALNKSTQELKRHLKGTATNLENTAEE</sequence>
<dbReference type="EMBL" id="AEAG01000533">
    <property type="protein sequence ID" value="EGH22486.1"/>
    <property type="molecule type" value="Genomic_DNA"/>
</dbReference>
<accession>A0A656G8W6</accession>
<proteinExistence type="predicted"/>
<dbReference type="AlphaFoldDB" id="A0A656G8W6"/>
<protein>
    <submittedName>
        <fullName evidence="2">Uncharacterized protein</fullName>
    </submittedName>
</protein>